<evidence type="ECO:0000313" key="3">
    <source>
        <dbReference type="Proteomes" id="UP000069940"/>
    </source>
</evidence>
<dbReference type="EnsemblMetazoa" id="AALFPA23_007372.R9771">
    <property type="protein sequence ID" value="AALFPA23_007372.P9771"/>
    <property type="gene ID" value="AALFPA23_007372"/>
</dbReference>
<dbReference type="Pfam" id="PF05699">
    <property type="entry name" value="Dimer_Tnp_hAT"/>
    <property type="match status" value="1"/>
</dbReference>
<keyword evidence="3" id="KW-1185">Reference proteome</keyword>
<dbReference type="Proteomes" id="UP000069940">
    <property type="component" value="Unassembled WGS sequence"/>
</dbReference>
<name>A0ABM1YAL9_AEDAL</name>
<dbReference type="InterPro" id="IPR008906">
    <property type="entry name" value="HATC_C_dom"/>
</dbReference>
<dbReference type="GeneID" id="115268728"/>
<evidence type="ECO:0000313" key="2">
    <source>
        <dbReference type="EnsemblMetazoa" id="AALFPA23_007372.P9771"/>
    </source>
</evidence>
<sequence>MKVNSSNLIIADGFEPMAKLTISLQSSQLTMGDCYLAWLRCKLLLGKKGHPLSEQLLANMESRELALTNNNAFLAALFFDQRINYRNSPLFTENQRQAALDYLKNIWRSIQRASQHGPSNVSTDDPLEGHSADYEGILEEYFRSHDASQDTSISTSLFDQLEDLSRSPRLKLEQGQSILDYWYGQKQAKPDLYSLAMVALAAPATQVSNERAFSTLAFILTKLRTRLGESTLANILFIRLNAELFHQITV</sequence>
<protein>
    <recommendedName>
        <fullName evidence="1">HAT C-terminal dimerisation domain-containing protein</fullName>
    </recommendedName>
</protein>
<organism evidence="2 3">
    <name type="scientific">Aedes albopictus</name>
    <name type="common">Asian tiger mosquito</name>
    <name type="synonym">Stegomyia albopicta</name>
    <dbReference type="NCBI Taxonomy" id="7160"/>
    <lineage>
        <taxon>Eukaryota</taxon>
        <taxon>Metazoa</taxon>
        <taxon>Ecdysozoa</taxon>
        <taxon>Arthropoda</taxon>
        <taxon>Hexapoda</taxon>
        <taxon>Insecta</taxon>
        <taxon>Pterygota</taxon>
        <taxon>Neoptera</taxon>
        <taxon>Endopterygota</taxon>
        <taxon>Diptera</taxon>
        <taxon>Nematocera</taxon>
        <taxon>Culicoidea</taxon>
        <taxon>Culicidae</taxon>
        <taxon>Culicinae</taxon>
        <taxon>Aedini</taxon>
        <taxon>Aedes</taxon>
        <taxon>Stegomyia</taxon>
    </lineage>
</organism>
<evidence type="ECO:0000259" key="1">
    <source>
        <dbReference type="Pfam" id="PF05699"/>
    </source>
</evidence>
<dbReference type="InterPro" id="IPR012337">
    <property type="entry name" value="RNaseH-like_sf"/>
</dbReference>
<reference evidence="2" key="2">
    <citation type="submission" date="2025-05" db="UniProtKB">
        <authorList>
            <consortium name="EnsemblMetazoa"/>
        </authorList>
    </citation>
    <scope>IDENTIFICATION</scope>
    <source>
        <strain evidence="2">Foshan</strain>
    </source>
</reference>
<reference evidence="3" key="1">
    <citation type="journal article" date="2015" name="Proc. Natl. Acad. Sci. U.S.A.">
        <title>Genome sequence of the Asian Tiger mosquito, Aedes albopictus, reveals insights into its biology, genetics, and evolution.</title>
        <authorList>
            <person name="Chen X.G."/>
            <person name="Jiang X."/>
            <person name="Gu J."/>
            <person name="Xu M."/>
            <person name="Wu Y."/>
            <person name="Deng Y."/>
            <person name="Zhang C."/>
            <person name="Bonizzoni M."/>
            <person name="Dermauw W."/>
            <person name="Vontas J."/>
            <person name="Armbruster P."/>
            <person name="Huang X."/>
            <person name="Yang Y."/>
            <person name="Zhang H."/>
            <person name="He W."/>
            <person name="Peng H."/>
            <person name="Liu Y."/>
            <person name="Wu K."/>
            <person name="Chen J."/>
            <person name="Lirakis M."/>
            <person name="Topalis P."/>
            <person name="Van Leeuwen T."/>
            <person name="Hall A.B."/>
            <person name="Jiang X."/>
            <person name="Thorpe C."/>
            <person name="Mueller R.L."/>
            <person name="Sun C."/>
            <person name="Waterhouse R.M."/>
            <person name="Yan G."/>
            <person name="Tu Z.J."/>
            <person name="Fang X."/>
            <person name="James A.A."/>
        </authorList>
    </citation>
    <scope>NUCLEOTIDE SEQUENCE [LARGE SCALE GENOMIC DNA]</scope>
    <source>
        <strain evidence="3">Foshan</strain>
    </source>
</reference>
<dbReference type="RefSeq" id="XP_029732729.1">
    <property type="nucleotide sequence ID" value="XM_029876869.1"/>
</dbReference>
<feature type="domain" description="HAT C-terminal dimerisation" evidence="1">
    <location>
        <begin position="161"/>
        <end position="240"/>
    </location>
</feature>
<accession>A0ABM1YAL9</accession>
<dbReference type="SUPFAM" id="SSF53098">
    <property type="entry name" value="Ribonuclease H-like"/>
    <property type="match status" value="1"/>
</dbReference>
<proteinExistence type="predicted"/>